<keyword evidence="3" id="KW-1003">Cell membrane</keyword>
<dbReference type="Pfam" id="PF00060">
    <property type="entry name" value="Lig_chan"/>
    <property type="match status" value="1"/>
</dbReference>
<evidence type="ECO:0000256" key="5">
    <source>
        <dbReference type="ARBA" id="ARBA00022989"/>
    </source>
</evidence>
<keyword evidence="12" id="KW-1185">Reference proteome</keyword>
<keyword evidence="8" id="KW-0325">Glycoprotein</keyword>
<sequence length="559" mass="66009">MLALNIIYFTLVVSFVIKNEEEKVKYVKNCTKQTIKKIFNEDDTLLFMFVNTYRHIFPDYVGNPSMIIDMKKDSNILNKSIGHKQNFVIYSENYYSLLLMLNKLSITELWLKNKTPLRKVLLIIPIYESYTLTKLFQVWWKLKILNVVILTYDLNSKDGLVMLKMSDPLAIPNQCETEANLIITHTCNDIKLIKFPNVLRKHENCFLTFIYLDVRQFSKKYLVKSVSLKFYIIDTIAKYLNMTLKTRNSSNNSSSNEDRFKIGTSAFELCVIFNSCSRIYNVDDSIWVVPAPERIPPMESLKLVFKRTVWILILVTFILTSLILWLLERCKYANNQHNMAYYFLKVSSMTILGLTNDRRLLRSFRFLIISYVIYSIHIQAVFTGKLFVLLTIPQFEQQIRTLTELSETNNSIIIRSEYLHYYNFTNYADVYRKIQKKFIAYNANEYINLLQTEESAINYTIHMARDVLRQITTNSTRKYYYFQDNSYFGSLKSAFCTQSLSYFTITVNEIITRLIESGLINHHNTQFDYFSENRTFARYVKLKKEICESVKFKVVPSNF</sequence>
<dbReference type="GO" id="GO:0050906">
    <property type="term" value="P:detection of stimulus involved in sensory perception"/>
    <property type="evidence" value="ECO:0007669"/>
    <property type="project" value="UniProtKB-ARBA"/>
</dbReference>
<dbReference type="GO" id="GO:0005886">
    <property type="term" value="C:plasma membrane"/>
    <property type="evidence" value="ECO:0007669"/>
    <property type="project" value="UniProtKB-SubCell"/>
</dbReference>
<evidence type="ECO:0000256" key="7">
    <source>
        <dbReference type="ARBA" id="ARBA00023170"/>
    </source>
</evidence>
<feature type="transmembrane region" description="Helical" evidence="9">
    <location>
        <begin position="368"/>
        <end position="392"/>
    </location>
</feature>
<dbReference type="Proteomes" id="UP001353858">
    <property type="component" value="Unassembled WGS sequence"/>
</dbReference>
<organism evidence="11 12">
    <name type="scientific">Aquatica leii</name>
    <dbReference type="NCBI Taxonomy" id="1421715"/>
    <lineage>
        <taxon>Eukaryota</taxon>
        <taxon>Metazoa</taxon>
        <taxon>Ecdysozoa</taxon>
        <taxon>Arthropoda</taxon>
        <taxon>Hexapoda</taxon>
        <taxon>Insecta</taxon>
        <taxon>Pterygota</taxon>
        <taxon>Neoptera</taxon>
        <taxon>Endopterygota</taxon>
        <taxon>Coleoptera</taxon>
        <taxon>Polyphaga</taxon>
        <taxon>Elateriformia</taxon>
        <taxon>Elateroidea</taxon>
        <taxon>Lampyridae</taxon>
        <taxon>Luciolinae</taxon>
        <taxon>Aquatica</taxon>
    </lineage>
</organism>
<gene>
    <name evidence="11" type="ORF">RN001_006105</name>
</gene>
<keyword evidence="4 9" id="KW-0812">Transmembrane</keyword>
<evidence type="ECO:0000313" key="11">
    <source>
        <dbReference type="EMBL" id="KAK4882786.1"/>
    </source>
</evidence>
<dbReference type="GO" id="GO:0015276">
    <property type="term" value="F:ligand-gated monoatomic ion channel activity"/>
    <property type="evidence" value="ECO:0007669"/>
    <property type="project" value="InterPro"/>
</dbReference>
<keyword evidence="6 9" id="KW-0472">Membrane</keyword>
<protein>
    <recommendedName>
        <fullName evidence="10">Ionotropic glutamate receptor C-terminal domain-containing protein</fullName>
    </recommendedName>
</protein>
<evidence type="ECO:0000256" key="9">
    <source>
        <dbReference type="SAM" id="Phobius"/>
    </source>
</evidence>
<dbReference type="InterPro" id="IPR052192">
    <property type="entry name" value="Insect_Ionotropic_Sensory_Rcpt"/>
</dbReference>
<dbReference type="InterPro" id="IPR001320">
    <property type="entry name" value="Iontro_rcpt_C"/>
</dbReference>
<name>A0AAN7PKR9_9COLE</name>
<evidence type="ECO:0000256" key="1">
    <source>
        <dbReference type="ARBA" id="ARBA00004651"/>
    </source>
</evidence>
<dbReference type="EMBL" id="JARPUR010000002">
    <property type="protein sequence ID" value="KAK4882786.1"/>
    <property type="molecule type" value="Genomic_DNA"/>
</dbReference>
<dbReference type="AlphaFoldDB" id="A0AAN7PKR9"/>
<evidence type="ECO:0000256" key="3">
    <source>
        <dbReference type="ARBA" id="ARBA00022475"/>
    </source>
</evidence>
<comment type="similarity">
    <text evidence="2">Belongs to the glutamate-gated ion channel (TC 1.A.10.1) family.</text>
</comment>
<evidence type="ECO:0000256" key="6">
    <source>
        <dbReference type="ARBA" id="ARBA00023136"/>
    </source>
</evidence>
<accession>A0AAN7PKR9</accession>
<evidence type="ECO:0000256" key="8">
    <source>
        <dbReference type="ARBA" id="ARBA00023180"/>
    </source>
</evidence>
<evidence type="ECO:0000259" key="10">
    <source>
        <dbReference type="Pfam" id="PF00060"/>
    </source>
</evidence>
<dbReference type="PANTHER" id="PTHR42643:SF24">
    <property type="entry name" value="IONOTROPIC RECEPTOR 60A"/>
    <property type="match status" value="1"/>
</dbReference>
<keyword evidence="5 9" id="KW-1133">Transmembrane helix</keyword>
<evidence type="ECO:0000256" key="2">
    <source>
        <dbReference type="ARBA" id="ARBA00008685"/>
    </source>
</evidence>
<reference evidence="12" key="1">
    <citation type="submission" date="2023-01" db="EMBL/GenBank/DDBJ databases">
        <title>Key to firefly adult light organ development and bioluminescence: homeobox transcription factors regulate luciferase expression and transportation to peroxisome.</title>
        <authorList>
            <person name="Fu X."/>
        </authorList>
    </citation>
    <scope>NUCLEOTIDE SEQUENCE [LARGE SCALE GENOMIC DNA]</scope>
</reference>
<dbReference type="Gene3D" id="1.10.287.70">
    <property type="match status" value="1"/>
</dbReference>
<keyword evidence="7" id="KW-0675">Receptor</keyword>
<feature type="transmembrane region" description="Helical" evidence="9">
    <location>
        <begin position="308"/>
        <end position="327"/>
    </location>
</feature>
<comment type="subcellular location">
    <subcellularLocation>
        <location evidence="1">Cell membrane</location>
        <topology evidence="1">Multi-pass membrane protein</topology>
    </subcellularLocation>
</comment>
<proteinExistence type="inferred from homology"/>
<dbReference type="PANTHER" id="PTHR42643">
    <property type="entry name" value="IONOTROPIC RECEPTOR 20A-RELATED"/>
    <property type="match status" value="1"/>
</dbReference>
<evidence type="ECO:0000313" key="12">
    <source>
        <dbReference type="Proteomes" id="UP001353858"/>
    </source>
</evidence>
<feature type="domain" description="Ionotropic glutamate receptor C-terminal" evidence="10">
    <location>
        <begin position="308"/>
        <end position="447"/>
    </location>
</feature>
<comment type="caution">
    <text evidence="11">The sequence shown here is derived from an EMBL/GenBank/DDBJ whole genome shotgun (WGS) entry which is preliminary data.</text>
</comment>
<evidence type="ECO:0000256" key="4">
    <source>
        <dbReference type="ARBA" id="ARBA00022692"/>
    </source>
</evidence>